<dbReference type="GO" id="GO:0016740">
    <property type="term" value="F:transferase activity"/>
    <property type="evidence" value="ECO:0007669"/>
    <property type="project" value="InterPro"/>
</dbReference>
<evidence type="ECO:0000313" key="3">
    <source>
        <dbReference type="Proteomes" id="UP001515480"/>
    </source>
</evidence>
<dbReference type="InterPro" id="IPR016035">
    <property type="entry name" value="Acyl_Trfase/lysoPLipase"/>
</dbReference>
<dbReference type="Pfam" id="PF00698">
    <property type="entry name" value="Acyl_transf_1"/>
    <property type="match status" value="1"/>
</dbReference>
<dbReference type="InterPro" id="IPR014043">
    <property type="entry name" value="Acyl_transferase_dom"/>
</dbReference>
<dbReference type="Proteomes" id="UP001515480">
    <property type="component" value="Unassembled WGS sequence"/>
</dbReference>
<dbReference type="SUPFAM" id="SSF52151">
    <property type="entry name" value="FabD/lysophospholipase-like"/>
    <property type="match status" value="1"/>
</dbReference>
<protein>
    <recommendedName>
        <fullName evidence="1">Malonyl-CoA:ACP transacylase (MAT) domain-containing protein</fullName>
    </recommendedName>
</protein>
<dbReference type="PANTHER" id="PTHR47170">
    <property type="entry name" value="MALONYL-COA ACP TRANSACYLASE, ACP-BINDING"/>
    <property type="match status" value="1"/>
</dbReference>
<feature type="domain" description="Malonyl-CoA:ACP transacylase (MAT)" evidence="1">
    <location>
        <begin position="235"/>
        <end position="533"/>
    </location>
</feature>
<dbReference type="InterPro" id="IPR011989">
    <property type="entry name" value="ARM-like"/>
</dbReference>
<dbReference type="Gene3D" id="1.25.10.10">
    <property type="entry name" value="Leucine-rich Repeat Variant"/>
    <property type="match status" value="1"/>
</dbReference>
<dbReference type="Gene3D" id="3.30.70.250">
    <property type="entry name" value="Malonyl-CoA ACP transacylase, ACP-binding"/>
    <property type="match status" value="1"/>
</dbReference>
<dbReference type="Gene3D" id="3.40.366.10">
    <property type="entry name" value="Malonyl-Coenzyme A Acyl Carrier Protein, domain 2"/>
    <property type="match status" value="1"/>
</dbReference>
<dbReference type="InterPro" id="IPR052760">
    <property type="entry name" value="Mitochondrial_malonyltrans"/>
</dbReference>
<dbReference type="InterPro" id="IPR001227">
    <property type="entry name" value="Ac_transferase_dom_sf"/>
</dbReference>
<gene>
    <name evidence="2" type="ORF">AB1Y20_004610</name>
</gene>
<sequence length="536" mass="57661">MSRVLKPSAEIPIPPIAGPRSIAHRIQPAWRVVKNMERLRHDELAVHTGVAALRNLADDTLPEEQQKVVEAGAIEAVIAAMQAHPSCAGLQVCGAGTLVVLANIDSHARKRAVEAGAILELAAAVKRLEIHNEGDGEKFGSHVIHKANFARDCLLKVAGKPGDPRNQKHIQAALKAGVDPALFTRKDAKTRAAEEEEAHERYMAQKAADEEAHEVAAGQKPWVGVPESAREVAALFPGQGTQKKGMADKILPDPSARALFTLASKILGYDLAKLISEGPQEKLDQTLYSQPAIFVTSLAAMEKAKKEKPELLAKMKTAAGFSLGEYSALVFAGALTFEDGLRVVKARAEAMEQAAKESSSGMASVSGVDDEQLQALLDEASSEAGGEKKGYIANYMFPEGRTCSGDTEVLTKMCSKVTALGGGGKNAKMLNVSGAFHTPYMASAQAKLSQVLDEAEVQMPSLVVYSNVTGMPYESVDEIKLLLKRQLLEPVKWEQGTKHLIEQGHAAYIEPGPGKQLKAMMRRINQQAWAKMMSLE</sequence>
<comment type="caution">
    <text evidence="2">The sequence shown here is derived from an EMBL/GenBank/DDBJ whole genome shotgun (WGS) entry which is preliminary data.</text>
</comment>
<dbReference type="EMBL" id="JBGBPQ010000016">
    <property type="protein sequence ID" value="KAL1508509.1"/>
    <property type="molecule type" value="Genomic_DNA"/>
</dbReference>
<dbReference type="SMART" id="SM00827">
    <property type="entry name" value="PKS_AT"/>
    <property type="match status" value="1"/>
</dbReference>
<accession>A0AB34IYK4</accession>
<name>A0AB34IYK4_PRYPA</name>
<evidence type="ECO:0000259" key="1">
    <source>
        <dbReference type="SMART" id="SM00827"/>
    </source>
</evidence>
<dbReference type="AlphaFoldDB" id="A0AB34IYK4"/>
<organism evidence="2 3">
    <name type="scientific">Prymnesium parvum</name>
    <name type="common">Toxic golden alga</name>
    <dbReference type="NCBI Taxonomy" id="97485"/>
    <lineage>
        <taxon>Eukaryota</taxon>
        <taxon>Haptista</taxon>
        <taxon>Haptophyta</taxon>
        <taxon>Prymnesiophyceae</taxon>
        <taxon>Prymnesiales</taxon>
        <taxon>Prymnesiaceae</taxon>
        <taxon>Prymnesium</taxon>
    </lineage>
</organism>
<evidence type="ECO:0000313" key="2">
    <source>
        <dbReference type="EMBL" id="KAL1508509.1"/>
    </source>
</evidence>
<proteinExistence type="predicted"/>
<reference evidence="2 3" key="1">
    <citation type="journal article" date="2024" name="Science">
        <title>Giant polyketide synthase enzymes in the biosynthesis of giant marine polyether toxins.</title>
        <authorList>
            <person name="Fallon T.R."/>
            <person name="Shende V.V."/>
            <person name="Wierzbicki I.H."/>
            <person name="Pendleton A.L."/>
            <person name="Watervoot N.F."/>
            <person name="Auber R.P."/>
            <person name="Gonzalez D.J."/>
            <person name="Wisecaver J.H."/>
            <person name="Moore B.S."/>
        </authorList>
    </citation>
    <scope>NUCLEOTIDE SEQUENCE [LARGE SCALE GENOMIC DNA]</scope>
    <source>
        <strain evidence="2 3">12B1</strain>
    </source>
</reference>
<keyword evidence="3" id="KW-1185">Reference proteome</keyword>
<dbReference type="PANTHER" id="PTHR47170:SF2">
    <property type="entry name" value="MALONYL-COA:ACP TRANSACYLASE (MAT) DOMAIN-CONTAINING PROTEIN"/>
    <property type="match status" value="1"/>
</dbReference>